<evidence type="ECO:0000313" key="1">
    <source>
        <dbReference type="EMBL" id="GGK35971.1"/>
    </source>
</evidence>
<name>A0ABQ2F0W7_9DEIO</name>
<evidence type="ECO:0008006" key="3">
    <source>
        <dbReference type="Google" id="ProtNLM"/>
    </source>
</evidence>
<protein>
    <recommendedName>
        <fullName evidence="3">DUF1570 domain-containing protein</fullName>
    </recommendedName>
</protein>
<evidence type="ECO:0000313" key="2">
    <source>
        <dbReference type="Proteomes" id="UP000647587"/>
    </source>
</evidence>
<organism evidence="1 2">
    <name type="scientific">Deinococcus malanensis</name>
    <dbReference type="NCBI Taxonomy" id="1706855"/>
    <lineage>
        <taxon>Bacteria</taxon>
        <taxon>Thermotogati</taxon>
        <taxon>Deinococcota</taxon>
        <taxon>Deinococci</taxon>
        <taxon>Deinococcales</taxon>
        <taxon>Deinococcaceae</taxon>
        <taxon>Deinococcus</taxon>
    </lineage>
</organism>
<sequence length="277" mass="30755">MSTPRFSAAYRSARGPLLVGLLAVVAWLLYNLTFPAYARPIPGTPYVLRVQPGVPEADVAQVTASLRRADRHLTEHFGRTTTRRVNVQLSRFSPCIPFFPLRSTSTAIAAPNRICVNTRYNGWPTTRLNRPLAASLIAHEHFHTLQGQLGCLPKPVAREYAWWVEGSATYVGWRSVMHAGLTTLPEVNARMREWGELDPSLGSLQTYETAIRGDAAYALGARAVERLVDRAGAGSLVTFCEAVGNGTPWRTAFVEAFGLQVQAFYADFERERRRRAP</sequence>
<proteinExistence type="predicted"/>
<keyword evidence="2" id="KW-1185">Reference proteome</keyword>
<reference evidence="2" key="1">
    <citation type="journal article" date="2019" name="Int. J. Syst. Evol. Microbiol.">
        <title>The Global Catalogue of Microorganisms (GCM) 10K type strain sequencing project: providing services to taxonomists for standard genome sequencing and annotation.</title>
        <authorList>
            <consortium name="The Broad Institute Genomics Platform"/>
            <consortium name="The Broad Institute Genome Sequencing Center for Infectious Disease"/>
            <person name="Wu L."/>
            <person name="Ma J."/>
        </authorList>
    </citation>
    <scope>NUCLEOTIDE SEQUENCE [LARGE SCALE GENOMIC DNA]</scope>
    <source>
        <strain evidence="2">JCM 30331</strain>
    </source>
</reference>
<dbReference type="RefSeq" id="WP_189010635.1">
    <property type="nucleotide sequence ID" value="NZ_BMPP01000015.1"/>
</dbReference>
<dbReference type="Proteomes" id="UP000647587">
    <property type="component" value="Unassembled WGS sequence"/>
</dbReference>
<comment type="caution">
    <text evidence="1">The sequence shown here is derived from an EMBL/GenBank/DDBJ whole genome shotgun (WGS) entry which is preliminary data.</text>
</comment>
<accession>A0ABQ2F0W7</accession>
<gene>
    <name evidence="1" type="ORF">GCM10008955_32410</name>
</gene>
<dbReference type="EMBL" id="BMPP01000015">
    <property type="protein sequence ID" value="GGK35971.1"/>
    <property type="molecule type" value="Genomic_DNA"/>
</dbReference>